<dbReference type="GO" id="GO:0005737">
    <property type="term" value="C:cytoplasm"/>
    <property type="evidence" value="ECO:0007669"/>
    <property type="project" value="TreeGrafter"/>
</dbReference>
<evidence type="ECO:0000256" key="2">
    <source>
        <dbReference type="ARBA" id="ARBA00022483"/>
    </source>
</evidence>
<dbReference type="GO" id="GO:0019905">
    <property type="term" value="F:syntaxin binding"/>
    <property type="evidence" value="ECO:0007669"/>
    <property type="project" value="TreeGrafter"/>
</dbReference>
<dbReference type="GO" id="GO:0006893">
    <property type="term" value="P:Golgi to plasma membrane transport"/>
    <property type="evidence" value="ECO:0007669"/>
    <property type="project" value="TreeGrafter"/>
</dbReference>
<keyword evidence="3" id="KW-0853">WD repeat</keyword>
<dbReference type="GO" id="GO:0005096">
    <property type="term" value="F:GTPase activator activity"/>
    <property type="evidence" value="ECO:0007669"/>
    <property type="project" value="TreeGrafter"/>
</dbReference>
<dbReference type="InterPro" id="IPR001680">
    <property type="entry name" value="WD40_rpt"/>
</dbReference>
<keyword evidence="7" id="KW-1185">Reference proteome</keyword>
<dbReference type="HOGENOM" id="CLU_006030_0_0_1"/>
<dbReference type="EMBL" id="KL584994">
    <property type="protein sequence ID" value="KEQ81040.1"/>
    <property type="molecule type" value="Genomic_DNA"/>
</dbReference>
<dbReference type="GO" id="GO:0006887">
    <property type="term" value="P:exocytosis"/>
    <property type="evidence" value="ECO:0007669"/>
    <property type="project" value="UniProtKB-KW"/>
</dbReference>
<evidence type="ECO:0000256" key="4">
    <source>
        <dbReference type="SAM" id="MobiDB-lite"/>
    </source>
</evidence>
<feature type="compositionally biased region" description="Low complexity" evidence="4">
    <location>
        <begin position="1006"/>
        <end position="1019"/>
    </location>
</feature>
<dbReference type="SUPFAM" id="SSF50978">
    <property type="entry name" value="WD40 repeat-like"/>
    <property type="match status" value="1"/>
</dbReference>
<dbReference type="Pfam" id="PF08596">
    <property type="entry name" value="Lgl_C"/>
    <property type="match status" value="1"/>
</dbReference>
<dbReference type="InterPro" id="IPR013905">
    <property type="entry name" value="Lgl_C_dom"/>
</dbReference>
<dbReference type="InterPro" id="IPR036322">
    <property type="entry name" value="WD40_repeat_dom_sf"/>
</dbReference>
<organism evidence="6 7">
    <name type="scientific">Aureobasidium pullulans EXF-150</name>
    <dbReference type="NCBI Taxonomy" id="1043002"/>
    <lineage>
        <taxon>Eukaryota</taxon>
        <taxon>Fungi</taxon>
        <taxon>Dikarya</taxon>
        <taxon>Ascomycota</taxon>
        <taxon>Pezizomycotina</taxon>
        <taxon>Dothideomycetes</taxon>
        <taxon>Dothideomycetidae</taxon>
        <taxon>Dothideales</taxon>
        <taxon>Saccotheciaceae</taxon>
        <taxon>Aureobasidium</taxon>
    </lineage>
</organism>
<dbReference type="InterPro" id="IPR011047">
    <property type="entry name" value="Quinoprotein_ADH-like_sf"/>
</dbReference>
<name>A0A074X6B4_AURPU</name>
<evidence type="ECO:0000259" key="5">
    <source>
        <dbReference type="Pfam" id="PF08596"/>
    </source>
</evidence>
<evidence type="ECO:0000256" key="1">
    <source>
        <dbReference type="ARBA" id="ARBA00008070"/>
    </source>
</evidence>
<dbReference type="FunFam" id="2.130.10.10:FF:000848">
    <property type="entry name" value="SNARE-dependent exocytosis protein (Sro7), putative"/>
    <property type="match status" value="1"/>
</dbReference>
<dbReference type="OrthoDB" id="19944at2759"/>
<evidence type="ECO:0000313" key="6">
    <source>
        <dbReference type="EMBL" id="KEQ81040.1"/>
    </source>
</evidence>
<evidence type="ECO:0000256" key="3">
    <source>
        <dbReference type="PROSITE-ProRule" id="PRU00221"/>
    </source>
</evidence>
<dbReference type="STRING" id="1043002.A0A074X6B4"/>
<dbReference type="PROSITE" id="PS50082">
    <property type="entry name" value="WD_REPEATS_2"/>
    <property type="match status" value="1"/>
</dbReference>
<dbReference type="SMART" id="SM00320">
    <property type="entry name" value="WD40"/>
    <property type="match status" value="3"/>
</dbReference>
<accession>A0A074X6B4</accession>
<dbReference type="Proteomes" id="UP000030706">
    <property type="component" value="Unassembled WGS sequence"/>
</dbReference>
<dbReference type="PANTHER" id="PTHR10241">
    <property type="entry name" value="LETHAL 2 GIANT LARVAE PROTEIN"/>
    <property type="match status" value="1"/>
</dbReference>
<feature type="domain" description="Lethal giant larvae (Lgl)-like C-terminal" evidence="5">
    <location>
        <begin position="602"/>
        <end position="991"/>
    </location>
</feature>
<dbReference type="CDD" id="cd15873">
    <property type="entry name" value="R-SNARE_STXBP5_6"/>
    <property type="match status" value="1"/>
</dbReference>
<dbReference type="GO" id="GO:0045159">
    <property type="term" value="F:myosin II binding"/>
    <property type="evidence" value="ECO:0007669"/>
    <property type="project" value="TreeGrafter"/>
</dbReference>
<dbReference type="RefSeq" id="XP_029757227.1">
    <property type="nucleotide sequence ID" value="XM_029906140.1"/>
</dbReference>
<sequence length="1086" mass="118040">MERLIEDAAPVSVRSEINKESRVGRSLCSLTRRCWHVKEVATHPKSWKVEAWAFNPTWRHLMSRPPLLFETWKSPLPTSSFQFEQEKMASFIRGKQAGIQNDLSAGLTPEHVAIDFLDKYGINSQIGALAYDPVQSLLAVGTKDSKFGPGQIYIFGRSRVAVTLELPQRASVKQIQFCADKLVCLDSKNDLSFYSLEAKKLIGSHSPPGVATTIATDPALDYALIGMQSGDVLAYDMDREGAAPFRIPNLWAERDSRVRVSPVVSIQFHPRDIGKLLIGYVHGAVTFSFKLNQAQKFFQYEVPAGAPGGHADPSSSKTPRWPKLTQAVWHPTGTFILTGHEDSSMVFWDPKDGRIVLARTTSETHINIPGKGTTTLGPTVSVKEPIFKVAWCANKDPDDTALLIAGGADTTMPTKGMTFFELGRTPNYATSSYEVLADHLESPRRQRVLPTPPNAEVVDFCLIPRESPHFAGAQDPIAILALLSSGEVISLSFPSGIPITPTNQLHVSMTFVHPFIRRANVTTVDRVRWLGMTETRSQGPQILKGGVEQTHPLKRYENRNIIQTMHADGTVRLWDAGHGDELENDKVLEAGVGRAVGRIEGVDITTTSLASASGEFAAGTRSSEVAVFRWGHNRNAGRDVPPSAGGNNPNSLTNIVNRADPSLKEGLCPFTLLDLQSGPITAVKVSEVGFVAAASEGGKIAVIDMRGPAIIHLGTTQDFGKGDKLGTLRRKSSHAADRPEWVTKLEFSVMTLEDENYSSVNLHAGTNLGRLATFKLVPDSSGRYCVDFKGITSLDGRIIHMSPVNTQTGRLASASQDAVANLRNGAKTDGVLVAVTTTEARIFRPATSKGAHKTFDSHACESAAVVRFQDQGYVLAGLFGDGTVRAYTLPALKELNSINVSHMLDTRRFADSIILPNGDIFGWNGPSEMALINIWGTGQLLPKSLDKLFNPDAVIPPRPTISNFQWVAGTQYVTPADMDLLIGGPSRPPSKRMIAQNRADEASRLAASRAGPSASTSASAAAASNEGWGAYLQRNIQERTEKLNIMGDSMENLENNSQGWADDVSKFVNKQKRGAVTGLIKHKFGF</sequence>
<comment type="similarity">
    <text evidence="1">Belongs to the WD repeat L(2)GL family.</text>
</comment>
<dbReference type="SUPFAM" id="SSF50998">
    <property type="entry name" value="Quinoprotein alcohol dehydrogenase-like"/>
    <property type="match status" value="1"/>
</dbReference>
<reference evidence="6 7" key="1">
    <citation type="journal article" date="2014" name="BMC Genomics">
        <title>Genome sequencing of four Aureobasidium pullulans varieties: biotechnological potential, stress tolerance, and description of new species.</title>
        <authorList>
            <person name="Gostin Ar C."/>
            <person name="Ohm R.A."/>
            <person name="Kogej T."/>
            <person name="Sonjak S."/>
            <person name="Turk M."/>
            <person name="Zajc J."/>
            <person name="Zalar P."/>
            <person name="Grube M."/>
            <person name="Sun H."/>
            <person name="Han J."/>
            <person name="Sharma A."/>
            <person name="Chiniquy J."/>
            <person name="Ngan C.Y."/>
            <person name="Lipzen A."/>
            <person name="Barry K."/>
            <person name="Grigoriev I.V."/>
            <person name="Gunde-Cimerman N."/>
        </authorList>
    </citation>
    <scope>NUCLEOTIDE SEQUENCE [LARGE SCALE GENOMIC DNA]</scope>
    <source>
        <strain evidence="6 7">EXF-150</strain>
    </source>
</reference>
<feature type="region of interest" description="Disordered" evidence="4">
    <location>
        <begin position="985"/>
        <end position="1019"/>
    </location>
</feature>
<dbReference type="PANTHER" id="PTHR10241:SF25">
    <property type="entry name" value="TOMOSYN, ISOFORM C"/>
    <property type="match status" value="1"/>
</dbReference>
<feature type="repeat" description="WD" evidence="3">
    <location>
        <begin position="329"/>
        <end position="358"/>
    </location>
</feature>
<protein>
    <submittedName>
        <fullName evidence="6">Snare-dependent exocytosis protein-like protein</fullName>
    </submittedName>
</protein>
<dbReference type="GO" id="GO:0005886">
    <property type="term" value="C:plasma membrane"/>
    <property type="evidence" value="ECO:0007669"/>
    <property type="project" value="TreeGrafter"/>
</dbReference>
<evidence type="ECO:0000313" key="7">
    <source>
        <dbReference type="Proteomes" id="UP000030706"/>
    </source>
</evidence>
<dbReference type="Gene3D" id="2.130.10.10">
    <property type="entry name" value="YVTN repeat-like/Quinoprotein amine dehydrogenase"/>
    <property type="match status" value="2"/>
</dbReference>
<gene>
    <name evidence="6" type="ORF">M438DRAFT_348406</name>
</gene>
<dbReference type="AlphaFoldDB" id="A0A074X6B4"/>
<proteinExistence type="inferred from homology"/>
<dbReference type="InterPro" id="IPR015943">
    <property type="entry name" value="WD40/YVTN_repeat-like_dom_sf"/>
</dbReference>
<keyword evidence="2" id="KW-0268">Exocytosis</keyword>
<dbReference type="GeneID" id="40748446"/>